<dbReference type="PIRSF" id="PIRSF000451">
    <property type="entry name" value="PKS_III"/>
    <property type="match status" value="1"/>
</dbReference>
<keyword evidence="3" id="KW-0012">Acyltransferase</keyword>
<dbReference type="Pfam" id="PF00195">
    <property type="entry name" value="Chal_sti_synt_N"/>
    <property type="match status" value="1"/>
</dbReference>
<evidence type="ECO:0000313" key="8">
    <source>
        <dbReference type="Proteomes" id="UP000026962"/>
    </source>
</evidence>
<dbReference type="Gramene" id="OPUNC07G14120.1">
    <property type="protein sequence ID" value="OPUNC07G14120.1"/>
    <property type="gene ID" value="OPUNC07G14120"/>
</dbReference>
<evidence type="ECO:0008006" key="9">
    <source>
        <dbReference type="Google" id="ProtNLM"/>
    </source>
</evidence>
<reference evidence="7" key="2">
    <citation type="submission" date="2018-05" db="EMBL/GenBank/DDBJ databases">
        <title>OpunRS2 (Oryza punctata Reference Sequence Version 2).</title>
        <authorList>
            <person name="Zhang J."/>
            <person name="Kudrna D."/>
            <person name="Lee S."/>
            <person name="Talag J."/>
            <person name="Welchert J."/>
            <person name="Wing R.A."/>
        </authorList>
    </citation>
    <scope>NUCLEOTIDE SEQUENCE [LARGE SCALE GENOMIC DNA]</scope>
</reference>
<accession>A0A0E0LKZ5</accession>
<dbReference type="InterPro" id="IPR016039">
    <property type="entry name" value="Thiolase-like"/>
</dbReference>
<dbReference type="EnsemblPlants" id="OPUNC07G14120.1">
    <property type="protein sequence ID" value="OPUNC07G14120.1"/>
    <property type="gene ID" value="OPUNC07G14120"/>
</dbReference>
<dbReference type="InterPro" id="IPR012328">
    <property type="entry name" value="Chalcone/stilbene_synt_C"/>
</dbReference>
<dbReference type="CDD" id="cd00831">
    <property type="entry name" value="CHS_like"/>
    <property type="match status" value="1"/>
</dbReference>
<proteinExistence type="inferred from homology"/>
<evidence type="ECO:0000259" key="5">
    <source>
        <dbReference type="Pfam" id="PF00195"/>
    </source>
</evidence>
<organism evidence="7">
    <name type="scientific">Oryza punctata</name>
    <name type="common">Red rice</name>
    <dbReference type="NCBI Taxonomy" id="4537"/>
    <lineage>
        <taxon>Eukaryota</taxon>
        <taxon>Viridiplantae</taxon>
        <taxon>Streptophyta</taxon>
        <taxon>Embryophyta</taxon>
        <taxon>Tracheophyta</taxon>
        <taxon>Spermatophyta</taxon>
        <taxon>Magnoliopsida</taxon>
        <taxon>Liliopsida</taxon>
        <taxon>Poales</taxon>
        <taxon>Poaceae</taxon>
        <taxon>BOP clade</taxon>
        <taxon>Oryzoideae</taxon>
        <taxon>Oryzeae</taxon>
        <taxon>Oryzinae</taxon>
        <taxon>Oryza</taxon>
    </lineage>
</organism>
<keyword evidence="3" id="KW-0808">Transferase</keyword>
<sequence length="400" mass="43082">MLMAPAHQAAATTTQDIRRAQRADGPATVLAIATANPETCISQDEYADFYFRVTNSEHLPQLKDKLKRICKKSGIENRFTYVNEEVLKAHPEFSDRKLSSLDARVEIASNAVPELAAAAASKAIAEWGRPATDITHLIFSTYSDLKAPSSDRRLASLLGLRHTVSRTILSLHGCYGGCRALQLAKELAENNRGARVLVACSEISLIAFHGPEECCLDNMVSHALFGDGSGAVIVGADPVDAVERPLFEMAFASQITAPDSEGAITVQHMKGGMDFHIARGVPEMLAGNIERCLAHAFDAVGVAARWKDLFWAVHPGGRRILDLIEEALGLDNGATAASRQVLREFGNMSGTTVIFVLNELCRRFVADGAKGEDWGALMAFGPGVTVEMILLRVASGLKGK</sequence>
<evidence type="ECO:0000256" key="2">
    <source>
        <dbReference type="PIRSR" id="PIRSR000451-1"/>
    </source>
</evidence>
<evidence type="ECO:0000256" key="3">
    <source>
        <dbReference type="RuleBase" id="RU003633"/>
    </source>
</evidence>
<dbReference type="FunFam" id="3.40.47.10:FF:000025">
    <property type="entry name" value="Chalcone synthase 2"/>
    <property type="match status" value="1"/>
</dbReference>
<feature type="active site" description="Acyl-thioester intermediate" evidence="2">
    <location>
        <position position="174"/>
    </location>
</feature>
<dbReference type="AlphaFoldDB" id="A0A0E0LKZ5"/>
<evidence type="ECO:0000256" key="4">
    <source>
        <dbReference type="SAM" id="MobiDB-lite"/>
    </source>
</evidence>
<dbReference type="Gene3D" id="3.40.47.10">
    <property type="match status" value="2"/>
</dbReference>
<dbReference type="OMA" id="WKAIVEW"/>
<evidence type="ECO:0000313" key="7">
    <source>
        <dbReference type="EnsemblPlants" id="OPUNC07G14120.1"/>
    </source>
</evidence>
<dbReference type="HOGENOM" id="CLU_034992_2_0_1"/>
<dbReference type="InterPro" id="IPR001099">
    <property type="entry name" value="Chalcone/stilbene_synt_N"/>
</dbReference>
<dbReference type="GO" id="GO:0030639">
    <property type="term" value="P:polyketide biosynthetic process"/>
    <property type="evidence" value="ECO:0007669"/>
    <property type="project" value="TreeGrafter"/>
</dbReference>
<dbReference type="PANTHER" id="PTHR11877">
    <property type="entry name" value="HYDROXYMETHYLGLUTARYL-COA SYNTHASE"/>
    <property type="match status" value="1"/>
</dbReference>
<protein>
    <recommendedName>
        <fullName evidence="9">Chalcone synthase</fullName>
    </recommendedName>
</protein>
<dbReference type="Proteomes" id="UP000026962">
    <property type="component" value="Chromosome 7"/>
</dbReference>
<keyword evidence="8" id="KW-1185">Reference proteome</keyword>
<dbReference type="SUPFAM" id="SSF53901">
    <property type="entry name" value="Thiolase-like"/>
    <property type="match status" value="2"/>
</dbReference>
<name>A0A0E0LKZ5_ORYPU</name>
<dbReference type="FunFam" id="3.40.47.10:FF:000014">
    <property type="entry name" value="Chalcone synthase 1"/>
    <property type="match status" value="1"/>
</dbReference>
<comment type="similarity">
    <text evidence="1 3">Belongs to the thiolase-like superfamily. Chalcone/stilbene synthases family.</text>
</comment>
<evidence type="ECO:0000256" key="1">
    <source>
        <dbReference type="ARBA" id="ARBA00005531"/>
    </source>
</evidence>
<dbReference type="eggNOG" id="ENOG502QRSY">
    <property type="taxonomic scope" value="Eukaryota"/>
</dbReference>
<dbReference type="PANTHER" id="PTHR11877:SF68">
    <property type="entry name" value="OS07G0501100 PROTEIN"/>
    <property type="match status" value="1"/>
</dbReference>
<dbReference type="GO" id="GO:0010208">
    <property type="term" value="P:pollen wall assembly"/>
    <property type="evidence" value="ECO:0007669"/>
    <property type="project" value="UniProtKB-ARBA"/>
</dbReference>
<dbReference type="GO" id="GO:0016747">
    <property type="term" value="F:acyltransferase activity, transferring groups other than amino-acyl groups"/>
    <property type="evidence" value="ECO:0007669"/>
    <property type="project" value="InterPro"/>
</dbReference>
<evidence type="ECO:0000259" key="6">
    <source>
        <dbReference type="Pfam" id="PF02797"/>
    </source>
</evidence>
<reference evidence="7" key="1">
    <citation type="submission" date="2015-04" db="UniProtKB">
        <authorList>
            <consortium name="EnsemblPlants"/>
        </authorList>
    </citation>
    <scope>IDENTIFICATION</scope>
</reference>
<dbReference type="STRING" id="4537.A0A0E0LKZ5"/>
<feature type="domain" description="Chalcone/stilbene synthase N-terminal" evidence="5">
    <location>
        <begin position="15"/>
        <end position="238"/>
    </location>
</feature>
<dbReference type="Pfam" id="PF02797">
    <property type="entry name" value="Chal_sti_synt_C"/>
    <property type="match status" value="1"/>
</dbReference>
<dbReference type="InterPro" id="IPR011141">
    <property type="entry name" value="Polyketide_synthase_type-III"/>
</dbReference>
<feature type="region of interest" description="Disordered" evidence="4">
    <location>
        <begin position="1"/>
        <end position="20"/>
    </location>
</feature>
<feature type="domain" description="Chalcone/stilbene synthase C-terminal" evidence="6">
    <location>
        <begin position="248"/>
        <end position="392"/>
    </location>
</feature>